<feature type="transmembrane region" description="Helical" evidence="6">
    <location>
        <begin position="149"/>
        <end position="169"/>
    </location>
</feature>
<dbReference type="Proteomes" id="UP000076727">
    <property type="component" value="Unassembled WGS sequence"/>
</dbReference>
<accession>A0A165STX3</accession>
<feature type="transmembrane region" description="Helical" evidence="6">
    <location>
        <begin position="118"/>
        <end position="137"/>
    </location>
</feature>
<gene>
    <name evidence="8" type="ORF">DAEQUDRAFT_685424</name>
</gene>
<dbReference type="PROSITE" id="PS51503">
    <property type="entry name" value="HIG1"/>
    <property type="match status" value="1"/>
</dbReference>
<evidence type="ECO:0000256" key="2">
    <source>
        <dbReference type="ARBA" id="ARBA00022692"/>
    </source>
</evidence>
<dbReference type="EMBL" id="KV429040">
    <property type="protein sequence ID" value="KZT72484.1"/>
    <property type="molecule type" value="Genomic_DNA"/>
</dbReference>
<organism evidence="8 9">
    <name type="scientific">Daedalea quercina L-15889</name>
    <dbReference type="NCBI Taxonomy" id="1314783"/>
    <lineage>
        <taxon>Eukaryota</taxon>
        <taxon>Fungi</taxon>
        <taxon>Dikarya</taxon>
        <taxon>Basidiomycota</taxon>
        <taxon>Agaricomycotina</taxon>
        <taxon>Agaricomycetes</taxon>
        <taxon>Polyporales</taxon>
        <taxon>Fomitopsis</taxon>
    </lineage>
</organism>
<evidence type="ECO:0000256" key="5">
    <source>
        <dbReference type="SAM" id="MobiDB-lite"/>
    </source>
</evidence>
<name>A0A165STX3_9APHY</name>
<dbReference type="OrthoDB" id="1915122at2759"/>
<comment type="subcellular location">
    <subcellularLocation>
        <location evidence="1">Mitochondrion</location>
    </subcellularLocation>
</comment>
<feature type="transmembrane region" description="Helical" evidence="6">
    <location>
        <begin position="12"/>
        <end position="32"/>
    </location>
</feature>
<evidence type="ECO:0000256" key="6">
    <source>
        <dbReference type="SAM" id="Phobius"/>
    </source>
</evidence>
<evidence type="ECO:0000313" key="8">
    <source>
        <dbReference type="EMBL" id="KZT72484.1"/>
    </source>
</evidence>
<dbReference type="STRING" id="1314783.A0A165STX3"/>
<evidence type="ECO:0000256" key="4">
    <source>
        <dbReference type="ARBA" id="ARBA00023136"/>
    </source>
</evidence>
<protein>
    <recommendedName>
        <fullName evidence="7">HIG1 domain-containing protein</fullName>
    </recommendedName>
</protein>
<keyword evidence="2 6" id="KW-0812">Transmembrane</keyword>
<dbReference type="Pfam" id="PF04588">
    <property type="entry name" value="HIG_1_N"/>
    <property type="match status" value="1"/>
</dbReference>
<feature type="domain" description="HIG1" evidence="7">
    <location>
        <begin position="90"/>
        <end position="181"/>
    </location>
</feature>
<dbReference type="PANTHER" id="PTHR28018:SF3">
    <property type="entry name" value="RESPIRATORY SUPERCOMPLEX FACTOR 2, MITOCHONDRIAL"/>
    <property type="match status" value="1"/>
</dbReference>
<proteinExistence type="predicted"/>
<dbReference type="GO" id="GO:0033617">
    <property type="term" value="P:mitochondrial respiratory chain complex IV assembly"/>
    <property type="evidence" value="ECO:0007669"/>
    <property type="project" value="TreeGrafter"/>
</dbReference>
<keyword evidence="4 6" id="KW-0472">Membrane</keyword>
<dbReference type="InterPro" id="IPR040153">
    <property type="entry name" value="Rcf2"/>
</dbReference>
<keyword evidence="3 6" id="KW-1133">Transmembrane helix</keyword>
<keyword evidence="9" id="KW-1185">Reference proteome</keyword>
<dbReference type="InterPro" id="IPR007667">
    <property type="entry name" value="Hypoxia_induced_domain"/>
</dbReference>
<reference evidence="8 9" key="1">
    <citation type="journal article" date="2016" name="Mol. Biol. Evol.">
        <title>Comparative Genomics of Early-Diverging Mushroom-Forming Fungi Provides Insights into the Origins of Lignocellulose Decay Capabilities.</title>
        <authorList>
            <person name="Nagy L.G."/>
            <person name="Riley R."/>
            <person name="Tritt A."/>
            <person name="Adam C."/>
            <person name="Daum C."/>
            <person name="Floudas D."/>
            <person name="Sun H."/>
            <person name="Yadav J.S."/>
            <person name="Pangilinan J."/>
            <person name="Larsson K.H."/>
            <person name="Matsuura K."/>
            <person name="Barry K."/>
            <person name="Labutti K."/>
            <person name="Kuo R."/>
            <person name="Ohm R.A."/>
            <person name="Bhattacharya S.S."/>
            <person name="Shirouzu T."/>
            <person name="Yoshinaga Y."/>
            <person name="Martin F.M."/>
            <person name="Grigoriev I.V."/>
            <person name="Hibbett D.S."/>
        </authorList>
    </citation>
    <scope>NUCLEOTIDE SEQUENCE [LARGE SCALE GENOMIC DNA]</scope>
    <source>
        <strain evidence="8 9">L-15889</strain>
    </source>
</reference>
<sequence>MKIVPEEERNAQMRATIIGGAKGLAGGLAFALPTSYLLNRRWAYYRQLTPSLKAFGVILVAVPAFVINAEHAGLRYEKEHWSDAGAHELDMRKQREQERWDRMGPLDKLKDVAGRHEYGFIGSAWAVTMVGAFSWIMRDKYQTLPQKLVQARMWAQGLTIGVLIAAGALTHARQQQAVDEHGLRHIEADHSWRDMVEQTSEADNNQRRT</sequence>
<evidence type="ECO:0000256" key="1">
    <source>
        <dbReference type="ARBA" id="ARBA00004173"/>
    </source>
</evidence>
<dbReference type="PANTHER" id="PTHR28018">
    <property type="entry name" value="RESPIRATORY SUPERCOMPLEX FACTOR 2, MITOCHONDRIAL"/>
    <property type="match status" value="1"/>
</dbReference>
<evidence type="ECO:0000256" key="3">
    <source>
        <dbReference type="ARBA" id="ARBA00022989"/>
    </source>
</evidence>
<dbReference type="AlphaFoldDB" id="A0A165STX3"/>
<evidence type="ECO:0000259" key="7">
    <source>
        <dbReference type="PROSITE" id="PS51503"/>
    </source>
</evidence>
<feature type="region of interest" description="Disordered" evidence="5">
    <location>
        <begin position="189"/>
        <end position="209"/>
    </location>
</feature>
<evidence type="ECO:0000313" key="9">
    <source>
        <dbReference type="Proteomes" id="UP000076727"/>
    </source>
</evidence>
<dbReference type="GO" id="GO:0005739">
    <property type="term" value="C:mitochondrion"/>
    <property type="evidence" value="ECO:0007669"/>
    <property type="project" value="UniProtKB-SubCell"/>
</dbReference>